<dbReference type="AlphaFoldDB" id="A0A1Y3B682"/>
<dbReference type="InterPro" id="IPR037120">
    <property type="entry name" value="Haem_peroxidase_sf_animal"/>
</dbReference>
<keyword evidence="5" id="KW-0349">Heme</keyword>
<accession>A0A1Y3B682</accession>
<dbReference type="InterPro" id="IPR010255">
    <property type="entry name" value="Haem_peroxidase_sf"/>
</dbReference>
<keyword evidence="3" id="KW-0560">Oxidoreductase</keyword>
<dbReference type="GO" id="GO:0020037">
    <property type="term" value="F:heme binding"/>
    <property type="evidence" value="ECO:0007669"/>
    <property type="project" value="InterPro"/>
</dbReference>
<evidence type="ECO:0000256" key="4">
    <source>
        <dbReference type="ARBA" id="ARBA00023180"/>
    </source>
</evidence>
<proteinExistence type="predicted"/>
<name>A0A1Y3B682_EURMA</name>
<protein>
    <submittedName>
        <fullName evidence="6">Peroxinectin-like protein</fullName>
    </submittedName>
</protein>
<keyword evidence="5" id="KW-0408">Iron</keyword>
<comment type="subcellular location">
    <subcellularLocation>
        <location evidence="1">Secreted</location>
    </subcellularLocation>
</comment>
<evidence type="ECO:0000313" key="6">
    <source>
        <dbReference type="EMBL" id="OTF76340.1"/>
    </source>
</evidence>
<gene>
    <name evidence="6" type="ORF">BLA29_006464</name>
</gene>
<feature type="binding site" description="axial binding residue" evidence="5">
    <location>
        <position position="252"/>
    </location>
    <ligand>
        <name>heme b</name>
        <dbReference type="ChEBI" id="CHEBI:60344"/>
    </ligand>
    <ligandPart>
        <name>Fe</name>
        <dbReference type="ChEBI" id="CHEBI:18248"/>
    </ligandPart>
</feature>
<evidence type="ECO:0000256" key="3">
    <source>
        <dbReference type="ARBA" id="ARBA00022559"/>
    </source>
</evidence>
<dbReference type="InterPro" id="IPR019791">
    <property type="entry name" value="Haem_peroxidase_animal"/>
</dbReference>
<dbReference type="GO" id="GO:0005576">
    <property type="term" value="C:extracellular region"/>
    <property type="evidence" value="ECO:0007669"/>
    <property type="project" value="UniProtKB-SubCell"/>
</dbReference>
<dbReference type="PROSITE" id="PS50292">
    <property type="entry name" value="PEROXIDASE_3"/>
    <property type="match status" value="1"/>
</dbReference>
<dbReference type="EMBL" id="MUJZ01037942">
    <property type="protein sequence ID" value="OTF76340.1"/>
    <property type="molecule type" value="Genomic_DNA"/>
</dbReference>
<reference evidence="6 7" key="1">
    <citation type="submission" date="2017-03" db="EMBL/GenBank/DDBJ databases">
        <title>Genome Survey of Euroglyphus maynei.</title>
        <authorList>
            <person name="Arlian L.G."/>
            <person name="Morgan M.S."/>
            <person name="Rider S.D."/>
        </authorList>
    </citation>
    <scope>NUCLEOTIDE SEQUENCE [LARGE SCALE GENOMIC DNA]</scope>
    <source>
        <strain evidence="6">Arlian Lab</strain>
        <tissue evidence="6">Whole body</tissue>
    </source>
</reference>
<evidence type="ECO:0000256" key="2">
    <source>
        <dbReference type="ARBA" id="ARBA00022525"/>
    </source>
</evidence>
<dbReference type="GO" id="GO:0006979">
    <property type="term" value="P:response to oxidative stress"/>
    <property type="evidence" value="ECO:0007669"/>
    <property type="project" value="InterPro"/>
</dbReference>
<dbReference type="GO" id="GO:0046872">
    <property type="term" value="F:metal ion binding"/>
    <property type="evidence" value="ECO:0007669"/>
    <property type="project" value="UniProtKB-KW"/>
</dbReference>
<evidence type="ECO:0000256" key="1">
    <source>
        <dbReference type="ARBA" id="ARBA00004613"/>
    </source>
</evidence>
<organism evidence="6 7">
    <name type="scientific">Euroglyphus maynei</name>
    <name type="common">Mayne's house dust mite</name>
    <dbReference type="NCBI Taxonomy" id="6958"/>
    <lineage>
        <taxon>Eukaryota</taxon>
        <taxon>Metazoa</taxon>
        <taxon>Ecdysozoa</taxon>
        <taxon>Arthropoda</taxon>
        <taxon>Chelicerata</taxon>
        <taxon>Arachnida</taxon>
        <taxon>Acari</taxon>
        <taxon>Acariformes</taxon>
        <taxon>Sarcoptiformes</taxon>
        <taxon>Astigmata</taxon>
        <taxon>Psoroptidia</taxon>
        <taxon>Analgoidea</taxon>
        <taxon>Pyroglyphidae</taxon>
        <taxon>Pyroglyphinae</taxon>
        <taxon>Euroglyphus</taxon>
    </lineage>
</organism>
<feature type="non-terminal residue" evidence="6">
    <location>
        <position position="318"/>
    </location>
</feature>
<dbReference type="PANTHER" id="PTHR11475:SF4">
    <property type="entry name" value="CHORION PEROXIDASE"/>
    <property type="match status" value="1"/>
</dbReference>
<dbReference type="Gene3D" id="1.10.640.10">
    <property type="entry name" value="Haem peroxidase domain superfamily, animal type"/>
    <property type="match status" value="1"/>
</dbReference>
<dbReference type="Pfam" id="PF03098">
    <property type="entry name" value="An_peroxidase"/>
    <property type="match status" value="1"/>
</dbReference>
<keyword evidence="5" id="KW-0479">Metal-binding</keyword>
<evidence type="ECO:0000313" key="7">
    <source>
        <dbReference type="Proteomes" id="UP000194236"/>
    </source>
</evidence>
<dbReference type="GO" id="GO:0004601">
    <property type="term" value="F:peroxidase activity"/>
    <property type="evidence" value="ECO:0007669"/>
    <property type="project" value="UniProtKB-KW"/>
</dbReference>
<dbReference type="PANTHER" id="PTHR11475">
    <property type="entry name" value="OXIDASE/PEROXIDASE"/>
    <property type="match status" value="1"/>
</dbReference>
<dbReference type="PRINTS" id="PR00457">
    <property type="entry name" value="ANPEROXIDASE"/>
</dbReference>
<comment type="caution">
    <text evidence="6">The sequence shown here is derived from an EMBL/GenBank/DDBJ whole genome shotgun (WGS) entry which is preliminary data.</text>
</comment>
<keyword evidence="2" id="KW-0964">Secreted</keyword>
<keyword evidence="4" id="KW-0325">Glycoprotein</keyword>
<evidence type="ECO:0000256" key="5">
    <source>
        <dbReference type="PIRSR" id="PIRSR619791-2"/>
    </source>
</evidence>
<dbReference type="Proteomes" id="UP000194236">
    <property type="component" value="Unassembled WGS sequence"/>
</dbReference>
<keyword evidence="7" id="KW-1185">Reference proteome</keyword>
<keyword evidence="3" id="KW-0575">Peroxidase</keyword>
<dbReference type="SUPFAM" id="SSF48113">
    <property type="entry name" value="Heme-dependent peroxidases"/>
    <property type="match status" value="1"/>
</dbReference>
<dbReference type="OrthoDB" id="823504at2759"/>
<sequence>MQWGQFVDHDITLAASTRGLLCCNRTNAQGPLIHPACRPIYLPFNDPFYSRFNRHCNNFVRNAVGPKNSCNLGYREQTNTVTSFIDASMVYGNDYDRSRLVRSFHNGELKIEKINGKEWLPFDTMNNSLACAVRNRQGNNRCVFAGDVRVNQQFGITTLQLMFLREHNRLANELAKLNHDWNDEIIYQEARKIISAMIQHITYNEFLPEALGRSVMRHYGLSLQPIGHCNSYDSNLNPTILNEFGAAAYRWHTLVQKYYHKIGIINNRVFKRYEMNQIFNNPTHLYPVGSLDRIIRGILKRPTDRFDHIFTEDVSNNH</sequence>